<evidence type="ECO:0000313" key="8">
    <source>
        <dbReference type="EMBL" id="TYB31986.1"/>
    </source>
</evidence>
<keyword evidence="1 4" id="KW-0689">Ribosomal protein</keyword>
<dbReference type="InterPro" id="IPR000589">
    <property type="entry name" value="Ribosomal_uS15"/>
</dbReference>
<dbReference type="FunFam" id="1.10.287.10:FF:000002">
    <property type="entry name" value="30S ribosomal protein S15"/>
    <property type="match status" value="1"/>
</dbReference>
<evidence type="ECO:0000256" key="3">
    <source>
        <dbReference type="ARBA" id="ARBA00064542"/>
    </source>
</evidence>
<comment type="function">
    <text evidence="4 6">One of the primary rRNA binding proteins, it binds directly to 16S rRNA where it helps nucleate assembly of the platform of the 30S subunit by binding and bridging several RNA helices of the 16S rRNA.</text>
</comment>
<evidence type="ECO:0000256" key="7">
    <source>
        <dbReference type="SAM" id="MobiDB-lite"/>
    </source>
</evidence>
<comment type="similarity">
    <text evidence="4 5">Belongs to the universal ribosomal protein uS15 family.</text>
</comment>
<dbReference type="GO" id="GO:0006412">
    <property type="term" value="P:translation"/>
    <property type="evidence" value="ECO:0007669"/>
    <property type="project" value="UniProtKB-UniRule"/>
</dbReference>
<dbReference type="Gene3D" id="1.10.287.10">
    <property type="entry name" value="S15/NS1, RNA-binding"/>
    <property type="match status" value="1"/>
</dbReference>
<dbReference type="GO" id="GO:0022627">
    <property type="term" value="C:cytosolic small ribosomal subunit"/>
    <property type="evidence" value="ECO:0007669"/>
    <property type="project" value="TreeGrafter"/>
</dbReference>
<comment type="function">
    <text evidence="4">Forms an intersubunit bridge (bridge B4) with the 23S rRNA of the 50S subunit in the ribosome.</text>
</comment>
<dbReference type="Gene3D" id="6.10.250.3130">
    <property type="match status" value="1"/>
</dbReference>
<dbReference type="GO" id="GO:0003735">
    <property type="term" value="F:structural constituent of ribosome"/>
    <property type="evidence" value="ECO:0007669"/>
    <property type="project" value="InterPro"/>
</dbReference>
<evidence type="ECO:0000256" key="2">
    <source>
        <dbReference type="ARBA" id="ARBA00023274"/>
    </source>
</evidence>
<evidence type="ECO:0000313" key="9">
    <source>
        <dbReference type="Proteomes" id="UP000324143"/>
    </source>
</evidence>
<evidence type="ECO:0000256" key="6">
    <source>
        <dbReference type="RuleBase" id="RU004524"/>
    </source>
</evidence>
<dbReference type="PANTHER" id="PTHR23321:SF26">
    <property type="entry name" value="SMALL RIBOSOMAL SUBUNIT PROTEIN US15M"/>
    <property type="match status" value="1"/>
</dbReference>
<dbReference type="SMART" id="SM01387">
    <property type="entry name" value="Ribosomal_S15"/>
    <property type="match status" value="1"/>
</dbReference>
<dbReference type="SUPFAM" id="SSF47060">
    <property type="entry name" value="S15/NS1 RNA-binding domain"/>
    <property type="match status" value="1"/>
</dbReference>
<keyword evidence="4 6" id="KW-0699">rRNA-binding</keyword>
<dbReference type="CDD" id="cd00353">
    <property type="entry name" value="Ribosomal_S15p_S13e"/>
    <property type="match status" value="1"/>
</dbReference>
<gene>
    <name evidence="4 8" type="primary">rpsO</name>
    <name evidence="8" type="ORF">FXF47_01210</name>
</gene>
<dbReference type="Proteomes" id="UP000324143">
    <property type="component" value="Unassembled WGS sequence"/>
</dbReference>
<organism evidence="8 9">
    <name type="scientific">Candidatus Mcinerneyibacterium aminivorans</name>
    <dbReference type="NCBI Taxonomy" id="2703815"/>
    <lineage>
        <taxon>Bacteria</taxon>
        <taxon>Candidatus Macinerneyibacteriota</taxon>
        <taxon>Candidatus Mcinerneyibacteria</taxon>
        <taxon>Candidatus Mcinerneyibacteriales</taxon>
        <taxon>Candidatus Mcinerneyibacteriaceae</taxon>
        <taxon>Candidatus Mcinerneyibacterium</taxon>
    </lineage>
</organism>
<comment type="caution">
    <text evidence="8">The sequence shown here is derived from an EMBL/GenBank/DDBJ whole genome shotgun (WGS) entry which is preliminary data.</text>
</comment>
<dbReference type="AlphaFoldDB" id="A0A5D0MG27"/>
<name>A0A5D0MG27_9BACT</name>
<evidence type="ECO:0000256" key="1">
    <source>
        <dbReference type="ARBA" id="ARBA00022980"/>
    </source>
</evidence>
<dbReference type="InterPro" id="IPR005290">
    <property type="entry name" value="Ribosomal_uS15_bac-type"/>
</dbReference>
<feature type="region of interest" description="Disordered" evidence="7">
    <location>
        <begin position="1"/>
        <end position="23"/>
    </location>
</feature>
<dbReference type="NCBIfam" id="TIGR00952">
    <property type="entry name" value="S15_bact"/>
    <property type="match status" value="1"/>
</dbReference>
<dbReference type="GO" id="GO:0019843">
    <property type="term" value="F:rRNA binding"/>
    <property type="evidence" value="ECO:0007669"/>
    <property type="project" value="UniProtKB-UniRule"/>
</dbReference>
<protein>
    <recommendedName>
        <fullName evidence="4">Small ribosomal subunit protein uS15</fullName>
    </recommendedName>
</protein>
<dbReference type="HAMAP" id="MF_01343_B">
    <property type="entry name" value="Ribosomal_uS15_B"/>
    <property type="match status" value="1"/>
</dbReference>
<evidence type="ECO:0000256" key="5">
    <source>
        <dbReference type="RuleBase" id="RU003919"/>
    </source>
</evidence>
<dbReference type="PANTHER" id="PTHR23321">
    <property type="entry name" value="RIBOSOMAL PROTEIN S15, BACTERIAL AND ORGANELLAR"/>
    <property type="match status" value="1"/>
</dbReference>
<keyword evidence="4 6" id="KW-0694">RNA-binding</keyword>
<reference evidence="8" key="1">
    <citation type="submission" date="2019-08" db="EMBL/GenBank/DDBJ databases">
        <title>Genomic characterization of a novel candidate phylum (ARYD3) from a high temperature, high salinity tertiary oil reservoir in north central Oklahoma, USA.</title>
        <authorList>
            <person name="Youssef N.H."/>
            <person name="Yadav A."/>
            <person name="Elshahed M.S."/>
        </authorList>
    </citation>
    <scope>NUCLEOTIDE SEQUENCE [LARGE SCALE GENOMIC DNA]</scope>
    <source>
        <strain evidence="8">ARYD3</strain>
    </source>
</reference>
<dbReference type="InterPro" id="IPR009068">
    <property type="entry name" value="uS15_NS1_RNA-bd_sf"/>
</dbReference>
<accession>A0A5D0MG27</accession>
<sequence length="89" mass="10634">MTLSKERKREIIEEFGNHENDTGSAEVQVALLTERISDLQDHFKDHPHDHHSRRGLLRMVGRRKKLLKYLKRMDIEKYREITKKLGIRG</sequence>
<dbReference type="PROSITE" id="PS00362">
    <property type="entry name" value="RIBOSOMAL_S15"/>
    <property type="match status" value="1"/>
</dbReference>
<comment type="subunit">
    <text evidence="3 4">Part of the 30S ribosomal subunit. Forms a bridge to the 50S subunit in the 70S ribosome, contacting the 23S rRNA.</text>
</comment>
<evidence type="ECO:0000256" key="4">
    <source>
        <dbReference type="HAMAP-Rule" id="MF_01343"/>
    </source>
</evidence>
<keyword evidence="9" id="KW-1185">Reference proteome</keyword>
<dbReference type="EMBL" id="VSIX01000012">
    <property type="protein sequence ID" value="TYB31986.1"/>
    <property type="molecule type" value="Genomic_DNA"/>
</dbReference>
<keyword evidence="2 4" id="KW-0687">Ribonucleoprotein</keyword>
<feature type="compositionally biased region" description="Basic and acidic residues" evidence="7">
    <location>
        <begin position="1"/>
        <end position="21"/>
    </location>
</feature>
<proteinExistence type="inferred from homology"/>
<dbReference type="Pfam" id="PF00312">
    <property type="entry name" value="Ribosomal_S15"/>
    <property type="match status" value="1"/>
</dbReference>